<sequence length="195" mass="22743" precursor="true">MTWYLFLFSFIICQSNFANTTEKSLSYDIILKEKAVGTLYVNQKKQNAKTYYHSSTTIKTRVIRSIEVNYKYDVVFENQNLETADVNIKLNGNQYAETQTQWKANHYQIIKNDKSEALKETIHYSTISMYFKEPININHCYSEQEGDFNKIIALGNHSYKKINSSGKENIYYYKNGNLEKAVIDGGIVSFEMVLR</sequence>
<name>I4AJF9_BERLS</name>
<dbReference type="OrthoDB" id="1121030at2"/>
<dbReference type="STRING" id="880071.Fleli_1684"/>
<dbReference type="Proteomes" id="UP000006054">
    <property type="component" value="Chromosome"/>
</dbReference>
<organism evidence="1 2">
    <name type="scientific">Bernardetia litoralis (strain ATCC 23117 / DSM 6794 / NBRC 15988 / NCIMB 1366 / Fx l1 / Sio-4)</name>
    <name type="common">Flexibacter litoralis</name>
    <dbReference type="NCBI Taxonomy" id="880071"/>
    <lineage>
        <taxon>Bacteria</taxon>
        <taxon>Pseudomonadati</taxon>
        <taxon>Bacteroidota</taxon>
        <taxon>Cytophagia</taxon>
        <taxon>Cytophagales</taxon>
        <taxon>Bernardetiaceae</taxon>
        <taxon>Bernardetia</taxon>
    </lineage>
</organism>
<evidence type="ECO:0000313" key="2">
    <source>
        <dbReference type="Proteomes" id="UP000006054"/>
    </source>
</evidence>
<dbReference type="KEGG" id="fli:Fleli_1684"/>
<evidence type="ECO:0000313" key="1">
    <source>
        <dbReference type="EMBL" id="AFM04094.1"/>
    </source>
</evidence>
<protein>
    <submittedName>
        <fullName evidence="1">Uncharacterized protein</fullName>
    </submittedName>
</protein>
<keyword evidence="2" id="KW-1185">Reference proteome</keyword>
<dbReference type="InterPro" id="IPR045767">
    <property type="entry name" value="DUF6134"/>
</dbReference>
<proteinExistence type="predicted"/>
<dbReference type="EMBL" id="CP003345">
    <property type="protein sequence ID" value="AFM04094.1"/>
    <property type="molecule type" value="Genomic_DNA"/>
</dbReference>
<reference evidence="2" key="1">
    <citation type="submission" date="2012-06" db="EMBL/GenBank/DDBJ databases">
        <title>The complete genome of Flexibacter litoralis DSM 6794.</title>
        <authorList>
            <person name="Lucas S."/>
            <person name="Copeland A."/>
            <person name="Lapidus A."/>
            <person name="Glavina del Rio T."/>
            <person name="Dalin E."/>
            <person name="Tice H."/>
            <person name="Bruce D."/>
            <person name="Goodwin L."/>
            <person name="Pitluck S."/>
            <person name="Peters L."/>
            <person name="Ovchinnikova G."/>
            <person name="Lu M."/>
            <person name="Kyrpides N."/>
            <person name="Mavromatis K."/>
            <person name="Ivanova N."/>
            <person name="Brettin T."/>
            <person name="Detter J.C."/>
            <person name="Han C."/>
            <person name="Larimer F."/>
            <person name="Land M."/>
            <person name="Hauser L."/>
            <person name="Markowitz V."/>
            <person name="Cheng J.-F."/>
            <person name="Hugenholtz P."/>
            <person name="Woyke T."/>
            <person name="Wu D."/>
            <person name="Spring S."/>
            <person name="Lang E."/>
            <person name="Kopitz M."/>
            <person name="Brambilla E."/>
            <person name="Klenk H.-P."/>
            <person name="Eisen J.A."/>
        </authorList>
    </citation>
    <scope>NUCLEOTIDE SEQUENCE [LARGE SCALE GENOMIC DNA]</scope>
    <source>
        <strain evidence="2">ATCC 23117 / DSM 6794 / NBRC 15988 / NCIMB 1366 / Sio-4</strain>
    </source>
</reference>
<dbReference type="HOGENOM" id="CLU_1381957_0_0_10"/>
<dbReference type="AlphaFoldDB" id="I4AJF9"/>
<dbReference type="PATRIC" id="fig|880071.3.peg.1658"/>
<dbReference type="Pfam" id="PF19630">
    <property type="entry name" value="DUF6134"/>
    <property type="match status" value="1"/>
</dbReference>
<dbReference type="RefSeq" id="WP_014797549.1">
    <property type="nucleotide sequence ID" value="NC_018018.1"/>
</dbReference>
<accession>I4AJF9</accession>
<gene>
    <name evidence="1" type="ordered locus">Fleli_1684</name>
</gene>
<dbReference type="eggNOG" id="ENOG5033F59">
    <property type="taxonomic scope" value="Bacteria"/>
</dbReference>